<dbReference type="EMBL" id="JARJLG010000299">
    <property type="protein sequence ID" value="KAJ7718857.1"/>
    <property type="molecule type" value="Genomic_DNA"/>
</dbReference>
<keyword evidence="3" id="KW-1185">Reference proteome</keyword>
<feature type="compositionally biased region" description="Polar residues" evidence="1">
    <location>
        <begin position="247"/>
        <end position="258"/>
    </location>
</feature>
<dbReference type="Proteomes" id="UP001215280">
    <property type="component" value="Unassembled WGS sequence"/>
</dbReference>
<dbReference type="AlphaFoldDB" id="A0AAD7HEF2"/>
<proteinExistence type="predicted"/>
<name>A0AAD7HEF2_9AGAR</name>
<accession>A0AAD7HEF2</accession>
<sequence>MSDVFSSYPPHLAQLFRCILSQHNLVLSCHTTNSVSTLRTGLVFRGSVWDMVWDKSNLGPFQLLLDTHYQKFMFWDQAISAPDLSQIRSRKFAGTKSTSKKKFIPKKITFKFVPANLRERNPPQKNHLQFRSRKFAGTKSTSEKILFQKKSPSNSFPQICGNEIYLQKNSIPKKITFKFVPAILRERNPTPKKFHPKKITFKSVPANLRERNSPPKKSPLNPFPQICGNEIHLKKNSNPKNSLSNPFPQNCGNENQLQ</sequence>
<gene>
    <name evidence="2" type="ORF">DFH07DRAFT_784788</name>
</gene>
<protein>
    <submittedName>
        <fullName evidence="2">Uncharacterized protein</fullName>
    </submittedName>
</protein>
<evidence type="ECO:0000256" key="1">
    <source>
        <dbReference type="SAM" id="MobiDB-lite"/>
    </source>
</evidence>
<feature type="region of interest" description="Disordered" evidence="1">
    <location>
        <begin position="230"/>
        <end position="258"/>
    </location>
</feature>
<comment type="caution">
    <text evidence="2">The sequence shown here is derived from an EMBL/GenBank/DDBJ whole genome shotgun (WGS) entry which is preliminary data.</text>
</comment>
<organism evidence="2 3">
    <name type="scientific">Mycena maculata</name>
    <dbReference type="NCBI Taxonomy" id="230809"/>
    <lineage>
        <taxon>Eukaryota</taxon>
        <taxon>Fungi</taxon>
        <taxon>Dikarya</taxon>
        <taxon>Basidiomycota</taxon>
        <taxon>Agaricomycotina</taxon>
        <taxon>Agaricomycetes</taxon>
        <taxon>Agaricomycetidae</taxon>
        <taxon>Agaricales</taxon>
        <taxon>Marasmiineae</taxon>
        <taxon>Mycenaceae</taxon>
        <taxon>Mycena</taxon>
    </lineage>
</organism>
<reference evidence="2" key="1">
    <citation type="submission" date="2023-03" db="EMBL/GenBank/DDBJ databases">
        <title>Massive genome expansion in bonnet fungi (Mycena s.s.) driven by repeated elements and novel gene families across ecological guilds.</title>
        <authorList>
            <consortium name="Lawrence Berkeley National Laboratory"/>
            <person name="Harder C.B."/>
            <person name="Miyauchi S."/>
            <person name="Viragh M."/>
            <person name="Kuo A."/>
            <person name="Thoen E."/>
            <person name="Andreopoulos B."/>
            <person name="Lu D."/>
            <person name="Skrede I."/>
            <person name="Drula E."/>
            <person name="Henrissat B."/>
            <person name="Morin E."/>
            <person name="Kohler A."/>
            <person name="Barry K."/>
            <person name="LaButti K."/>
            <person name="Morin E."/>
            <person name="Salamov A."/>
            <person name="Lipzen A."/>
            <person name="Mereny Z."/>
            <person name="Hegedus B."/>
            <person name="Baldrian P."/>
            <person name="Stursova M."/>
            <person name="Weitz H."/>
            <person name="Taylor A."/>
            <person name="Grigoriev I.V."/>
            <person name="Nagy L.G."/>
            <person name="Martin F."/>
            <person name="Kauserud H."/>
        </authorList>
    </citation>
    <scope>NUCLEOTIDE SEQUENCE</scope>
    <source>
        <strain evidence="2">CBHHK188m</strain>
    </source>
</reference>
<feature type="compositionally biased region" description="Low complexity" evidence="1">
    <location>
        <begin position="236"/>
        <end position="246"/>
    </location>
</feature>
<evidence type="ECO:0000313" key="3">
    <source>
        <dbReference type="Proteomes" id="UP001215280"/>
    </source>
</evidence>
<evidence type="ECO:0000313" key="2">
    <source>
        <dbReference type="EMBL" id="KAJ7718857.1"/>
    </source>
</evidence>